<evidence type="ECO:0000313" key="2">
    <source>
        <dbReference type="Proteomes" id="UP000249497"/>
    </source>
</evidence>
<sequence length="132" mass="14806">MHRFGGFLASTSNATNSTLLCSVPALCFFWQVKLTVRQGTHTHTTVATVTQVPDQDPLSPSSTDPFPPLKSIQYWLVSRPQFWPFTWTGFSPSDRHQNAIPSTHRLLVLAAFRMGHWLSTLTRGRVLTSDHA</sequence>
<protein>
    <submittedName>
        <fullName evidence="1">Uncharacterized protein</fullName>
    </submittedName>
</protein>
<organism evidence="1 2">
    <name type="scientific">Aspergillus japonicus CBS 114.51</name>
    <dbReference type="NCBI Taxonomy" id="1448312"/>
    <lineage>
        <taxon>Eukaryota</taxon>
        <taxon>Fungi</taxon>
        <taxon>Dikarya</taxon>
        <taxon>Ascomycota</taxon>
        <taxon>Pezizomycotina</taxon>
        <taxon>Eurotiomycetes</taxon>
        <taxon>Eurotiomycetidae</taxon>
        <taxon>Eurotiales</taxon>
        <taxon>Aspergillaceae</taxon>
        <taxon>Aspergillus</taxon>
        <taxon>Aspergillus subgen. Circumdati</taxon>
    </lineage>
</organism>
<reference evidence="1 2" key="1">
    <citation type="submission" date="2018-02" db="EMBL/GenBank/DDBJ databases">
        <title>The genomes of Aspergillus section Nigri reveals drivers in fungal speciation.</title>
        <authorList>
            <consortium name="DOE Joint Genome Institute"/>
            <person name="Vesth T.C."/>
            <person name="Nybo J."/>
            <person name="Theobald S."/>
            <person name="Brandl J."/>
            <person name="Frisvad J.C."/>
            <person name="Nielsen K.F."/>
            <person name="Lyhne E.K."/>
            <person name="Kogle M.E."/>
            <person name="Kuo A."/>
            <person name="Riley R."/>
            <person name="Clum A."/>
            <person name="Nolan M."/>
            <person name="Lipzen A."/>
            <person name="Salamov A."/>
            <person name="Henrissat B."/>
            <person name="Wiebenga A."/>
            <person name="De vries R.P."/>
            <person name="Grigoriev I.V."/>
            <person name="Mortensen U.H."/>
            <person name="Andersen M.R."/>
            <person name="Baker S.E."/>
        </authorList>
    </citation>
    <scope>NUCLEOTIDE SEQUENCE [LARGE SCALE GENOMIC DNA]</scope>
    <source>
        <strain evidence="1 2">CBS 114.51</strain>
    </source>
</reference>
<proteinExistence type="predicted"/>
<keyword evidence="2" id="KW-1185">Reference proteome</keyword>
<accession>A0A8T8X6W4</accession>
<evidence type="ECO:0000313" key="1">
    <source>
        <dbReference type="EMBL" id="RAH83624.1"/>
    </source>
</evidence>
<dbReference type="RefSeq" id="XP_025529518.1">
    <property type="nucleotide sequence ID" value="XM_025676148.1"/>
</dbReference>
<gene>
    <name evidence="1" type="ORF">BO86DRAFT_43906</name>
</gene>
<name>A0A8T8X6W4_ASPJA</name>
<dbReference type="AlphaFoldDB" id="A0A8T8X6W4"/>
<dbReference type="GeneID" id="37179841"/>
<dbReference type="EMBL" id="KZ824782">
    <property type="protein sequence ID" value="RAH83624.1"/>
    <property type="molecule type" value="Genomic_DNA"/>
</dbReference>
<dbReference type="Proteomes" id="UP000249497">
    <property type="component" value="Unassembled WGS sequence"/>
</dbReference>